<reference evidence="1" key="1">
    <citation type="journal article" date="2020" name="J. Eukaryot. Microbiol.">
        <title>De novo Sequencing, Assembly and Annotation of the Transcriptome for the Free-Living Testate Amoeba Arcella intermedia.</title>
        <authorList>
            <person name="Ribeiro G.M."/>
            <person name="Porfirio-Sousa A.L."/>
            <person name="Maurer-Alcala X.X."/>
            <person name="Katz L.A."/>
            <person name="Lahr D.J.G."/>
        </authorList>
    </citation>
    <scope>NUCLEOTIDE SEQUENCE</scope>
</reference>
<dbReference type="AlphaFoldDB" id="A0A6B2LVT7"/>
<evidence type="ECO:0000313" key="1">
    <source>
        <dbReference type="EMBL" id="NDV40781.1"/>
    </source>
</evidence>
<dbReference type="EMBL" id="GIBP01011812">
    <property type="protein sequence ID" value="NDV40781.1"/>
    <property type="molecule type" value="Transcribed_RNA"/>
</dbReference>
<name>A0A6B2LVT7_9EUKA</name>
<proteinExistence type="predicted"/>
<protein>
    <submittedName>
        <fullName evidence="1">Uncharacterized protein</fullName>
    </submittedName>
</protein>
<sequence length="78" mass="8078">MVPDTLHGIPVDYEAVLNGGFDGKLGGEGRGLGFVFCDGFLANYFNGTVRIPTQHSGATVSGVVVSRKTSFSGTTAII</sequence>
<organism evidence="1">
    <name type="scientific">Arcella intermedia</name>
    <dbReference type="NCBI Taxonomy" id="1963864"/>
    <lineage>
        <taxon>Eukaryota</taxon>
        <taxon>Amoebozoa</taxon>
        <taxon>Tubulinea</taxon>
        <taxon>Elardia</taxon>
        <taxon>Arcellinida</taxon>
        <taxon>Sphaerothecina</taxon>
        <taxon>Arcellidae</taxon>
        <taxon>Arcella</taxon>
    </lineage>
</organism>
<accession>A0A6B2LVT7</accession>